<sequence length="55" mass="6425">MLCFVLYAWKLLVFCSVCLEITCIFFYMFCSVLYACPCSDPYRSKKKIYSSIIAV</sequence>
<dbReference type="Proteomes" id="UP001140949">
    <property type="component" value="Unassembled WGS sequence"/>
</dbReference>
<keyword evidence="1" id="KW-0812">Transmembrane</keyword>
<keyword evidence="1" id="KW-1133">Transmembrane helix</keyword>
<evidence type="ECO:0000313" key="3">
    <source>
        <dbReference type="EMBL" id="KAJ6832862.1"/>
    </source>
</evidence>
<protein>
    <submittedName>
        <fullName evidence="3">Uncharacterized protein</fullName>
    </submittedName>
</protein>
<accession>A0AAX6GWD5</accession>
<dbReference type="EMBL" id="JANAVB010015600">
    <property type="protein sequence ID" value="KAJ6832862.1"/>
    <property type="molecule type" value="Genomic_DNA"/>
</dbReference>
<dbReference type="AlphaFoldDB" id="A0AAX6GWD5"/>
<organism evidence="3 4">
    <name type="scientific">Iris pallida</name>
    <name type="common">Sweet iris</name>
    <dbReference type="NCBI Taxonomy" id="29817"/>
    <lineage>
        <taxon>Eukaryota</taxon>
        <taxon>Viridiplantae</taxon>
        <taxon>Streptophyta</taxon>
        <taxon>Embryophyta</taxon>
        <taxon>Tracheophyta</taxon>
        <taxon>Spermatophyta</taxon>
        <taxon>Magnoliopsida</taxon>
        <taxon>Liliopsida</taxon>
        <taxon>Asparagales</taxon>
        <taxon>Iridaceae</taxon>
        <taxon>Iridoideae</taxon>
        <taxon>Irideae</taxon>
        <taxon>Iris</taxon>
    </lineage>
</organism>
<reference evidence="3" key="1">
    <citation type="journal article" date="2023" name="GigaByte">
        <title>Genome assembly of the bearded iris, Iris pallida Lam.</title>
        <authorList>
            <person name="Bruccoleri R.E."/>
            <person name="Oakeley E.J."/>
            <person name="Faust A.M.E."/>
            <person name="Altorfer M."/>
            <person name="Dessus-Babus S."/>
            <person name="Burckhardt D."/>
            <person name="Oertli M."/>
            <person name="Naumann U."/>
            <person name="Petersen F."/>
            <person name="Wong J."/>
        </authorList>
    </citation>
    <scope>NUCLEOTIDE SEQUENCE</scope>
    <source>
        <strain evidence="3">GSM-AAB239-AS_SAM_17_03QT</strain>
    </source>
</reference>
<feature type="transmembrane region" description="Helical" evidence="1">
    <location>
        <begin position="6"/>
        <end position="36"/>
    </location>
</feature>
<keyword evidence="1" id="KW-0472">Membrane</keyword>
<proteinExistence type="predicted"/>
<evidence type="ECO:0000256" key="1">
    <source>
        <dbReference type="SAM" id="Phobius"/>
    </source>
</evidence>
<keyword evidence="4" id="KW-1185">Reference proteome</keyword>
<comment type="caution">
    <text evidence="3">The sequence shown here is derived from an EMBL/GenBank/DDBJ whole genome shotgun (WGS) entry which is preliminary data.</text>
</comment>
<name>A0AAX6GWD5_IRIPA</name>
<evidence type="ECO:0000313" key="4">
    <source>
        <dbReference type="Proteomes" id="UP001140949"/>
    </source>
</evidence>
<dbReference type="EMBL" id="JANAVB010016464">
    <property type="protein sequence ID" value="KAJ6831805.1"/>
    <property type="molecule type" value="Genomic_DNA"/>
</dbReference>
<reference evidence="3" key="2">
    <citation type="submission" date="2023-04" db="EMBL/GenBank/DDBJ databases">
        <authorList>
            <person name="Bruccoleri R.E."/>
            <person name="Oakeley E.J."/>
            <person name="Faust A.-M."/>
            <person name="Dessus-Babus S."/>
            <person name="Altorfer M."/>
            <person name="Burckhardt D."/>
            <person name="Oertli M."/>
            <person name="Naumann U."/>
            <person name="Petersen F."/>
            <person name="Wong J."/>
        </authorList>
    </citation>
    <scope>NUCLEOTIDE SEQUENCE</scope>
    <source>
        <strain evidence="3">GSM-AAB239-AS_SAM_17_03QT</strain>
        <tissue evidence="3">Leaf</tissue>
    </source>
</reference>
<evidence type="ECO:0000313" key="2">
    <source>
        <dbReference type="EMBL" id="KAJ6831805.1"/>
    </source>
</evidence>
<gene>
    <name evidence="3" type="ORF">M6B38_342005</name>
    <name evidence="2" type="ORF">M6B38_347190</name>
</gene>